<proteinExistence type="predicted"/>
<dbReference type="EMBL" id="JAHLQO010000004">
    <property type="protein sequence ID" value="MBU5669409.1"/>
    <property type="molecule type" value="Genomic_DNA"/>
</dbReference>
<dbReference type="RefSeq" id="WP_216549243.1">
    <property type="nucleotide sequence ID" value="NZ_JAHLQO010000004.1"/>
</dbReference>
<feature type="domain" description="GP-PDE" evidence="1">
    <location>
        <begin position="2"/>
        <end position="229"/>
    </location>
</feature>
<dbReference type="PANTHER" id="PTHR46211:SF1">
    <property type="entry name" value="GLYCEROPHOSPHODIESTER PHOSPHODIESTERASE, CYTOPLASMIC"/>
    <property type="match status" value="1"/>
</dbReference>
<comment type="caution">
    <text evidence="2">The sequence shown here is derived from an EMBL/GenBank/DDBJ whole genome shotgun (WGS) entry which is preliminary data.</text>
</comment>
<keyword evidence="3" id="KW-1185">Reference proteome</keyword>
<gene>
    <name evidence="2" type="ORF">KQI68_06095</name>
</gene>
<reference evidence="2 3" key="1">
    <citation type="submission" date="2021-06" db="EMBL/GenBank/DDBJ databases">
        <authorList>
            <person name="Sun Q."/>
            <person name="Li D."/>
        </authorList>
    </citation>
    <scope>NUCLEOTIDE SEQUENCE [LARGE SCALE GENOMIC DNA]</scope>
    <source>
        <strain evidence="2 3">MSJ-1</strain>
    </source>
</reference>
<accession>A0ABS6FHD9</accession>
<dbReference type="PROSITE" id="PS51704">
    <property type="entry name" value="GP_PDE"/>
    <property type="match status" value="1"/>
</dbReference>
<protein>
    <submittedName>
        <fullName evidence="2">Glycerophosphodiester phosphodiesterase</fullName>
    </submittedName>
</protein>
<dbReference type="Proteomes" id="UP000783742">
    <property type="component" value="Unassembled WGS sequence"/>
</dbReference>
<name>A0ABS6FHD9_9FIRM</name>
<evidence type="ECO:0000313" key="3">
    <source>
        <dbReference type="Proteomes" id="UP000783742"/>
    </source>
</evidence>
<evidence type="ECO:0000259" key="1">
    <source>
        <dbReference type="PROSITE" id="PS51704"/>
    </source>
</evidence>
<sequence length="229" mass="26875">MTNIYAHRGYSSKYFENSKQSFEACLDLNITGIELDVQLTKDKEVVVIHDEYLERLLNLKAFVKDLTLEELKSYKYSNGESVITLNEYLDIVKNSNLITNCELKTSVFEYIRIKEKVYNLFSEYNMLDRLLISSFNHYSLLRFKEISNLKVAALTESNIINPSKYLKENKIEIYHPFFTTLNKDEVLKLHEAAIEINTWTVNDKNSYEKLIEIGVDGIITNYPELDFKY</sequence>
<dbReference type="Pfam" id="PF03009">
    <property type="entry name" value="GDPD"/>
    <property type="match status" value="1"/>
</dbReference>
<evidence type="ECO:0000313" key="2">
    <source>
        <dbReference type="EMBL" id="MBU5669409.1"/>
    </source>
</evidence>
<organism evidence="2 3">
    <name type="scientific">Peptoniphilus ovalis</name>
    <dbReference type="NCBI Taxonomy" id="2841503"/>
    <lineage>
        <taxon>Bacteria</taxon>
        <taxon>Bacillati</taxon>
        <taxon>Bacillota</taxon>
        <taxon>Tissierellia</taxon>
        <taxon>Tissierellales</taxon>
        <taxon>Peptoniphilaceae</taxon>
        <taxon>Peptoniphilus</taxon>
    </lineage>
</organism>
<dbReference type="PANTHER" id="PTHR46211">
    <property type="entry name" value="GLYCEROPHOSPHORYL DIESTER PHOSPHODIESTERASE"/>
    <property type="match status" value="1"/>
</dbReference>
<dbReference type="InterPro" id="IPR030395">
    <property type="entry name" value="GP_PDE_dom"/>
</dbReference>